<sequence length="265" mass="29056">MGVHGHSASTPSITPTSDSPPVLIGAILVPSYTEGGAMISSLEAGMRRISRAVDAVEIRLMRDQTRSETRDCCFPSTAVFLIRREGPPFSSSKLTSRYGDIPGILASELSKFLPKLLTGELEIRSTGELGAQSIPSGNDRGEILSRGRGTKSRGKRRNEIEQRTETHRYIDTTKMTKSVDDQDKSVLATDTKQIRSTSLASVIYHSAITPEAIFDGRWFPGQFAHSANSVLRSQEYTPSPCPIPDNAPILRILCGARRVYYTLEL</sequence>
<protein>
    <submittedName>
        <fullName evidence="2">Uncharacterized protein</fullName>
    </submittedName>
</protein>
<evidence type="ECO:0000313" key="3">
    <source>
        <dbReference type="Proteomes" id="UP000053105"/>
    </source>
</evidence>
<dbReference type="Proteomes" id="UP000053105">
    <property type="component" value="Unassembled WGS sequence"/>
</dbReference>
<dbReference type="EMBL" id="KQ435735">
    <property type="protein sequence ID" value="KOX77198.1"/>
    <property type="molecule type" value="Genomic_DNA"/>
</dbReference>
<accession>A0A0N0BI90</accession>
<evidence type="ECO:0000256" key="1">
    <source>
        <dbReference type="SAM" id="MobiDB-lite"/>
    </source>
</evidence>
<gene>
    <name evidence="2" type="ORF">WN51_10288</name>
</gene>
<organism evidence="2 3">
    <name type="scientific">Melipona quadrifasciata</name>
    <dbReference type="NCBI Taxonomy" id="166423"/>
    <lineage>
        <taxon>Eukaryota</taxon>
        <taxon>Metazoa</taxon>
        <taxon>Ecdysozoa</taxon>
        <taxon>Arthropoda</taxon>
        <taxon>Hexapoda</taxon>
        <taxon>Insecta</taxon>
        <taxon>Pterygota</taxon>
        <taxon>Neoptera</taxon>
        <taxon>Endopterygota</taxon>
        <taxon>Hymenoptera</taxon>
        <taxon>Apocrita</taxon>
        <taxon>Aculeata</taxon>
        <taxon>Apoidea</taxon>
        <taxon>Anthophila</taxon>
        <taxon>Apidae</taxon>
        <taxon>Melipona</taxon>
    </lineage>
</organism>
<reference evidence="2 3" key="1">
    <citation type="submission" date="2015-07" db="EMBL/GenBank/DDBJ databases">
        <title>The genome of Melipona quadrifasciata.</title>
        <authorList>
            <person name="Pan H."/>
            <person name="Kapheim K."/>
        </authorList>
    </citation>
    <scope>NUCLEOTIDE SEQUENCE [LARGE SCALE GENOMIC DNA]</scope>
    <source>
        <strain evidence="2">0111107301</strain>
        <tissue evidence="2">Whole body</tissue>
    </source>
</reference>
<keyword evidence="3" id="KW-1185">Reference proteome</keyword>
<name>A0A0N0BI90_9HYME</name>
<feature type="region of interest" description="Disordered" evidence="1">
    <location>
        <begin position="130"/>
        <end position="164"/>
    </location>
</feature>
<evidence type="ECO:0000313" key="2">
    <source>
        <dbReference type="EMBL" id="KOX77198.1"/>
    </source>
</evidence>
<proteinExistence type="predicted"/>
<dbReference type="AlphaFoldDB" id="A0A0N0BI90"/>